<dbReference type="InterPro" id="IPR022789">
    <property type="entry name" value="ParD"/>
</dbReference>
<comment type="caution">
    <text evidence="2">The sequence shown here is derived from an EMBL/GenBank/DDBJ whole genome shotgun (WGS) entry which is preliminary data.</text>
</comment>
<organism evidence="2">
    <name type="scientific">Caulobacter sp. 602-2</name>
    <dbReference type="NCBI Taxonomy" id="2710887"/>
    <lineage>
        <taxon>Bacteria</taxon>
        <taxon>Pseudomonadati</taxon>
        <taxon>Pseudomonadota</taxon>
        <taxon>Alphaproteobacteria</taxon>
        <taxon>Caulobacterales</taxon>
        <taxon>Caulobacteraceae</taxon>
        <taxon>Caulobacter</taxon>
    </lineage>
</organism>
<dbReference type="Pfam" id="PF03693">
    <property type="entry name" value="ParD_antitoxin"/>
    <property type="match status" value="1"/>
</dbReference>
<dbReference type="AlphaFoldDB" id="A0A6G4QXH2"/>
<proteinExistence type="predicted"/>
<name>A0A6G4QXH2_9CAUL</name>
<dbReference type="Gene3D" id="6.10.10.120">
    <property type="entry name" value="Antitoxin ParD1-like"/>
    <property type="match status" value="1"/>
</dbReference>
<dbReference type="InterPro" id="IPR038296">
    <property type="entry name" value="ParD_sf"/>
</dbReference>
<evidence type="ECO:0000313" key="2">
    <source>
        <dbReference type="EMBL" id="NGM50024.1"/>
    </source>
</evidence>
<dbReference type="SUPFAM" id="SSF47598">
    <property type="entry name" value="Ribbon-helix-helix"/>
    <property type="match status" value="1"/>
</dbReference>
<gene>
    <name evidence="2" type="ORF">G5B46_10435</name>
</gene>
<sequence length="77" mass="8676">MSTLNIALPDTLQAFVEEQAVAQGYEGEADYVRDLIRREQDRETLRAKLREGGESGFGAPIDDAYFDELRARARKGQ</sequence>
<keyword evidence="1" id="KW-1277">Toxin-antitoxin system</keyword>
<dbReference type="GO" id="GO:0006355">
    <property type="term" value="P:regulation of DNA-templated transcription"/>
    <property type="evidence" value="ECO:0007669"/>
    <property type="project" value="InterPro"/>
</dbReference>
<evidence type="ECO:0000256" key="1">
    <source>
        <dbReference type="ARBA" id="ARBA00022649"/>
    </source>
</evidence>
<reference evidence="2" key="1">
    <citation type="submission" date="2020-02" db="EMBL/GenBank/DDBJ databases">
        <authorList>
            <person name="Gao J."/>
            <person name="Sun J."/>
        </authorList>
    </citation>
    <scope>NUCLEOTIDE SEQUENCE</scope>
    <source>
        <strain evidence="2">602-2</strain>
    </source>
</reference>
<dbReference type="RefSeq" id="WP_165258475.1">
    <property type="nucleotide sequence ID" value="NZ_JAAKGT010000004.1"/>
</dbReference>
<protein>
    <submittedName>
        <fullName evidence="2">Type II toxin-antitoxin system ParD family antitoxin</fullName>
    </submittedName>
</protein>
<dbReference type="InterPro" id="IPR010985">
    <property type="entry name" value="Ribbon_hlx_hlx"/>
</dbReference>
<accession>A0A6G4QXH2</accession>
<dbReference type="EMBL" id="JAAKGT010000004">
    <property type="protein sequence ID" value="NGM50024.1"/>
    <property type="molecule type" value="Genomic_DNA"/>
</dbReference>